<dbReference type="RefSeq" id="XP_002742245.1">
    <property type="nucleotide sequence ID" value="XM_002742199.2"/>
</dbReference>
<keyword evidence="2" id="KW-1133">Transmembrane helix</keyword>
<reference evidence="4" key="1">
    <citation type="submission" date="2025-08" db="UniProtKB">
        <authorList>
            <consortium name="RefSeq"/>
        </authorList>
    </citation>
    <scope>IDENTIFICATION</scope>
    <source>
        <tissue evidence="4">Testes</tissue>
    </source>
</reference>
<sequence length="257" mass="29739">MSRLLFQQSRRLWCASPITSRGGVVTVSGQVLVFQPSHLVPFSTRSCKLTKKEAPQNTKIPKSSASINSYYENPLRMIKDMRNIDGPSVDKNKDILVYDARRDISKYIWIASGVFYSVAAIATAVLPYNINMLLSPEIIDLSLNLNNNLLVTVFVNLFLIFQPVILRFLTKRHVFHIYYNEQKNMFTIHAQSPFLTTRKVTVKPGAIQIANEVTRNVVTKAITSFYVNRKPYQIYVEYFKIPYYYNLLYGYEQQREL</sequence>
<evidence type="ECO:0000313" key="4">
    <source>
        <dbReference type="RefSeq" id="XP_002742245.1"/>
    </source>
</evidence>
<dbReference type="PANTHER" id="PTHR13281">
    <property type="entry name" value="TRANSMEMBRANE PROTEIN 70, MITOCHONDRIAL"/>
    <property type="match status" value="1"/>
</dbReference>
<keyword evidence="3" id="KW-1185">Reference proteome</keyword>
<feature type="transmembrane region" description="Helical" evidence="2">
    <location>
        <begin position="149"/>
        <end position="169"/>
    </location>
</feature>
<organism evidence="3 4">
    <name type="scientific">Saccoglossus kowalevskii</name>
    <name type="common">Acorn worm</name>
    <dbReference type="NCBI Taxonomy" id="10224"/>
    <lineage>
        <taxon>Eukaryota</taxon>
        <taxon>Metazoa</taxon>
        <taxon>Hemichordata</taxon>
        <taxon>Enteropneusta</taxon>
        <taxon>Harrimaniidae</taxon>
        <taxon>Saccoglossus</taxon>
    </lineage>
</organism>
<protein>
    <submittedName>
        <fullName evidence="4">Uncharacterized protein LOC100376394</fullName>
    </submittedName>
</protein>
<feature type="transmembrane region" description="Helical" evidence="2">
    <location>
        <begin position="107"/>
        <end position="129"/>
    </location>
</feature>
<evidence type="ECO:0000256" key="1">
    <source>
        <dbReference type="ARBA" id="ARBA00005280"/>
    </source>
</evidence>
<comment type="similarity">
    <text evidence="1">Belongs to the TMEM70 family.</text>
</comment>
<keyword evidence="2" id="KW-0812">Transmembrane</keyword>
<dbReference type="Proteomes" id="UP000694865">
    <property type="component" value="Unplaced"/>
</dbReference>
<evidence type="ECO:0000313" key="3">
    <source>
        <dbReference type="Proteomes" id="UP000694865"/>
    </source>
</evidence>
<dbReference type="GeneID" id="100376394"/>
<proteinExistence type="inferred from homology"/>
<name>A0ABM0H1P2_SACKO</name>
<dbReference type="Pfam" id="PF06979">
    <property type="entry name" value="TMEM70"/>
    <property type="match status" value="1"/>
</dbReference>
<dbReference type="InterPro" id="IPR009724">
    <property type="entry name" value="TMEM70"/>
</dbReference>
<accession>A0ABM0H1P2</accession>
<dbReference type="InterPro" id="IPR045325">
    <property type="entry name" value="TMEM70/TMEM186/TMEM223"/>
</dbReference>
<dbReference type="PANTHER" id="PTHR13281:SF0">
    <property type="entry name" value="TRANSMEMBRANE PROTEIN 70, MITOCHONDRIAL"/>
    <property type="match status" value="1"/>
</dbReference>
<gene>
    <name evidence="4" type="primary">LOC100376394</name>
</gene>
<evidence type="ECO:0000256" key="2">
    <source>
        <dbReference type="SAM" id="Phobius"/>
    </source>
</evidence>
<keyword evidence="2" id="KW-0472">Membrane</keyword>